<dbReference type="InterPro" id="IPR009334">
    <property type="entry name" value="DUF993"/>
</dbReference>
<organism evidence="2 3">
    <name type="scientific">Streptomyces tardus</name>
    <dbReference type="NCBI Taxonomy" id="2780544"/>
    <lineage>
        <taxon>Bacteria</taxon>
        <taxon>Bacillati</taxon>
        <taxon>Actinomycetota</taxon>
        <taxon>Actinomycetes</taxon>
        <taxon>Kitasatosporales</taxon>
        <taxon>Streptomycetaceae</taxon>
        <taxon>Streptomyces</taxon>
    </lineage>
</organism>
<dbReference type="EMBL" id="JAELVF020000001">
    <property type="protein sequence ID" value="MBU7596261.1"/>
    <property type="molecule type" value="Genomic_DNA"/>
</dbReference>
<dbReference type="AlphaFoldDB" id="A0A949JAP7"/>
<proteinExistence type="predicted"/>
<feature type="region of interest" description="Disordered" evidence="1">
    <location>
        <begin position="1"/>
        <end position="29"/>
    </location>
</feature>
<reference evidence="2" key="1">
    <citation type="submission" date="2021-06" db="EMBL/GenBank/DDBJ databases">
        <title>Sequencing of actinobacteria type strains.</title>
        <authorList>
            <person name="Nguyen G.-S."/>
            <person name="Wentzel A."/>
        </authorList>
    </citation>
    <scope>NUCLEOTIDE SEQUENCE</scope>
    <source>
        <strain evidence="2">P38-E01</strain>
    </source>
</reference>
<dbReference type="Pfam" id="PF06187">
    <property type="entry name" value="DUF993"/>
    <property type="match status" value="1"/>
</dbReference>
<evidence type="ECO:0000313" key="2">
    <source>
        <dbReference type="EMBL" id="MBU7596261.1"/>
    </source>
</evidence>
<protein>
    <submittedName>
        <fullName evidence="2">Dihydrodipicolinate synthase family protein</fullName>
    </submittedName>
</protein>
<keyword evidence="3" id="KW-1185">Reference proteome</keyword>
<dbReference type="InterPro" id="IPR013785">
    <property type="entry name" value="Aldolase_TIM"/>
</dbReference>
<comment type="caution">
    <text evidence="2">The sequence shown here is derived from an EMBL/GenBank/DDBJ whole genome shotgun (WGS) entry which is preliminary data.</text>
</comment>
<accession>A0A949JAP7</accession>
<dbReference type="SUPFAM" id="SSF51569">
    <property type="entry name" value="Aldolase"/>
    <property type="match status" value="1"/>
</dbReference>
<gene>
    <name evidence="2" type="ORF">JGS22_001060</name>
</gene>
<evidence type="ECO:0000313" key="3">
    <source>
        <dbReference type="Proteomes" id="UP000694501"/>
    </source>
</evidence>
<dbReference type="Gene3D" id="3.20.20.70">
    <property type="entry name" value="Aldolase class I"/>
    <property type="match status" value="1"/>
</dbReference>
<sequence>MIRLPDASGALRTHRPGNGRTLPRSSGPATSRTVYAAAHVVADPLAAAASGAGGPAAVDWDATLAFRRHLWSLGLGVAEAMDTAQRGMGLGWPAAAELVRRSCAEARGEGGRIVCGVGTDQLGDDLPEEPAAALKAVREAYEEQLALVEEAGGQAVLMASRALAARARGPEDYLAVLEPLLAQAAEPVVLHWLGPMFDPALEGYWGSGDLDRATETFLSLIASRPEAVAGVKVSLLDAGREVALRRRLPTGVHCFTGDDFHYPELIEGDEAGASDALLGVFDPLAPLAAAALKRLDTGDSQGFREVLDPTVELARHLFGPPTRYYKTGVVFLAWLGGHQEHFTMLGGLQSARALPHLARAYELADDLGLFHDPQSAEDRMRTLLAVHGIRG</sequence>
<name>A0A949JAP7_9ACTN</name>
<evidence type="ECO:0000256" key="1">
    <source>
        <dbReference type="SAM" id="MobiDB-lite"/>
    </source>
</evidence>
<dbReference type="RefSeq" id="WP_211038763.1">
    <property type="nucleotide sequence ID" value="NZ_JAELVF020000001.1"/>
</dbReference>
<dbReference type="Proteomes" id="UP000694501">
    <property type="component" value="Unassembled WGS sequence"/>
</dbReference>